<comment type="caution">
    <text evidence="4">The sequence shown here is derived from an EMBL/GenBank/DDBJ whole genome shotgun (WGS) entry which is preliminary data.</text>
</comment>
<organism evidence="4 5">
    <name type="scientific">Terrabacter terrae</name>
    <dbReference type="NCBI Taxonomy" id="318434"/>
    <lineage>
        <taxon>Bacteria</taxon>
        <taxon>Bacillati</taxon>
        <taxon>Actinomycetota</taxon>
        <taxon>Actinomycetes</taxon>
        <taxon>Micrococcales</taxon>
        <taxon>Intrasporangiaceae</taxon>
        <taxon>Terrabacter</taxon>
    </lineage>
</organism>
<evidence type="ECO:0000313" key="5">
    <source>
        <dbReference type="Proteomes" id="UP001501285"/>
    </source>
</evidence>
<feature type="domain" description="DUF7144" evidence="3">
    <location>
        <begin position="33"/>
        <end position="147"/>
    </location>
</feature>
<keyword evidence="2" id="KW-1133">Transmembrane helix</keyword>
<evidence type="ECO:0000256" key="2">
    <source>
        <dbReference type="SAM" id="Phobius"/>
    </source>
</evidence>
<feature type="region of interest" description="Disordered" evidence="1">
    <location>
        <begin position="1"/>
        <end position="26"/>
    </location>
</feature>
<keyword evidence="2" id="KW-0812">Transmembrane</keyword>
<evidence type="ECO:0000313" key="4">
    <source>
        <dbReference type="EMBL" id="GAA1502831.1"/>
    </source>
</evidence>
<sequence>MSDVRQQPPATQGNRAPQQRGHKPPPGDRWSGWVLFASMMLILLGCFQGIAGLVALFDKGYYLVGSNGLVVHVDYTTWGWVHLIVGVVALVSGFGLFTGAMWARALGVIVAGLSAIVNFAFIAAFPVWALTIIAIDLLAIYGIAAHGKEVAPRS</sequence>
<dbReference type="InterPro" id="IPR055568">
    <property type="entry name" value="DUF7144"/>
</dbReference>
<feature type="transmembrane region" description="Helical" evidence="2">
    <location>
        <begin position="102"/>
        <end position="121"/>
    </location>
</feature>
<protein>
    <submittedName>
        <fullName evidence="4">Membrane protein</fullName>
    </submittedName>
</protein>
<feature type="transmembrane region" description="Helical" evidence="2">
    <location>
        <begin position="127"/>
        <end position="144"/>
    </location>
</feature>
<reference evidence="4 5" key="1">
    <citation type="journal article" date="2019" name="Int. J. Syst. Evol. Microbiol.">
        <title>The Global Catalogue of Microorganisms (GCM) 10K type strain sequencing project: providing services to taxonomists for standard genome sequencing and annotation.</title>
        <authorList>
            <consortium name="The Broad Institute Genomics Platform"/>
            <consortium name="The Broad Institute Genome Sequencing Center for Infectious Disease"/>
            <person name="Wu L."/>
            <person name="Ma J."/>
        </authorList>
    </citation>
    <scope>NUCLEOTIDE SEQUENCE [LARGE SCALE GENOMIC DNA]</scope>
    <source>
        <strain evidence="4 5">JCM 14283</strain>
    </source>
</reference>
<feature type="compositionally biased region" description="Polar residues" evidence="1">
    <location>
        <begin position="1"/>
        <end position="17"/>
    </location>
</feature>
<keyword evidence="5" id="KW-1185">Reference proteome</keyword>
<accession>A0ABN1ZRQ1</accession>
<gene>
    <name evidence="4" type="ORF">GCM10009740_38970</name>
</gene>
<proteinExistence type="predicted"/>
<evidence type="ECO:0000256" key="1">
    <source>
        <dbReference type="SAM" id="MobiDB-lite"/>
    </source>
</evidence>
<feature type="transmembrane region" description="Helical" evidence="2">
    <location>
        <begin position="77"/>
        <end position="97"/>
    </location>
</feature>
<evidence type="ECO:0000259" key="3">
    <source>
        <dbReference type="Pfam" id="PF23636"/>
    </source>
</evidence>
<dbReference type="Pfam" id="PF23636">
    <property type="entry name" value="DUF7144"/>
    <property type="match status" value="1"/>
</dbReference>
<feature type="transmembrane region" description="Helical" evidence="2">
    <location>
        <begin position="33"/>
        <end position="57"/>
    </location>
</feature>
<name>A0ABN1ZRQ1_9MICO</name>
<dbReference type="Proteomes" id="UP001501285">
    <property type="component" value="Unassembled WGS sequence"/>
</dbReference>
<dbReference type="RefSeq" id="WP_343994777.1">
    <property type="nucleotide sequence ID" value="NZ_BAAANB010000137.1"/>
</dbReference>
<dbReference type="EMBL" id="BAAANB010000137">
    <property type="protein sequence ID" value="GAA1502831.1"/>
    <property type="molecule type" value="Genomic_DNA"/>
</dbReference>
<keyword evidence="2" id="KW-0472">Membrane</keyword>